<keyword evidence="1" id="KW-0472">Membrane</keyword>
<dbReference type="EMBL" id="FOWX01000065">
    <property type="protein sequence ID" value="SFQ32481.1"/>
    <property type="molecule type" value="Genomic_DNA"/>
</dbReference>
<evidence type="ECO:0000313" key="2">
    <source>
        <dbReference type="EMBL" id="SFQ32481.1"/>
    </source>
</evidence>
<dbReference type="RefSeq" id="WP_090506063.1">
    <property type="nucleotide sequence ID" value="NZ_FOWX01000065.1"/>
</dbReference>
<evidence type="ECO:0000313" key="3">
    <source>
        <dbReference type="Proteomes" id="UP000198784"/>
    </source>
</evidence>
<proteinExistence type="predicted"/>
<keyword evidence="1" id="KW-0812">Transmembrane</keyword>
<dbReference type="OrthoDB" id="6902882at2"/>
<dbReference type="AlphaFoldDB" id="A0A1I5XKG9"/>
<dbReference type="Proteomes" id="UP000198784">
    <property type="component" value="Unassembled WGS sequence"/>
</dbReference>
<sequence length="118" mass="13153">MNVNVTAIERNIRLYAMPGLLTLIGIGTMLLIDPFAASASPFDQMIAPLKRGVFWVAVMLTVGGIVWSLYRAWLEFRWMQGELLGGCDNCGGPLRHLDGRYGTYSKCLMCGSKRKGWH</sequence>
<feature type="transmembrane region" description="Helical" evidence="1">
    <location>
        <begin position="52"/>
        <end position="70"/>
    </location>
</feature>
<keyword evidence="1" id="KW-1133">Transmembrane helix</keyword>
<reference evidence="3" key="1">
    <citation type="submission" date="2016-10" db="EMBL/GenBank/DDBJ databases">
        <authorList>
            <person name="Varghese N."/>
            <person name="Submissions S."/>
        </authorList>
    </citation>
    <scope>NUCLEOTIDE SEQUENCE [LARGE SCALE GENOMIC DNA]</scope>
    <source>
        <strain evidence="3">DSM 17834</strain>
    </source>
</reference>
<protein>
    <submittedName>
        <fullName evidence="2">Uncharacterized protein</fullName>
    </submittedName>
</protein>
<accession>A0A1I5XKG9</accession>
<feature type="transmembrane region" description="Helical" evidence="1">
    <location>
        <begin position="12"/>
        <end position="32"/>
    </location>
</feature>
<organism evidence="2 3">
    <name type="scientific">Pseudomonas borbori</name>
    <dbReference type="NCBI Taxonomy" id="289003"/>
    <lineage>
        <taxon>Bacteria</taxon>
        <taxon>Pseudomonadati</taxon>
        <taxon>Pseudomonadota</taxon>
        <taxon>Gammaproteobacteria</taxon>
        <taxon>Pseudomonadales</taxon>
        <taxon>Pseudomonadaceae</taxon>
        <taxon>Pseudomonas</taxon>
    </lineage>
</organism>
<evidence type="ECO:0000256" key="1">
    <source>
        <dbReference type="SAM" id="Phobius"/>
    </source>
</evidence>
<keyword evidence="3" id="KW-1185">Reference proteome</keyword>
<name>A0A1I5XKG9_9PSED</name>
<gene>
    <name evidence="2" type="ORF">SAMN05216190_1658</name>
</gene>